<proteinExistence type="predicted"/>
<reference evidence="1 2" key="1">
    <citation type="submission" date="2020-07" db="EMBL/GenBank/DDBJ databases">
        <title>Moheibacter lacus sp. nov., a member of the family Flavobacteriaceae isolated from freshwater lake sediment.</title>
        <authorList>
            <person name="Liu Y."/>
        </authorList>
    </citation>
    <scope>NUCLEOTIDE SEQUENCE [LARGE SCALE GENOMIC DNA]</scope>
    <source>
        <strain evidence="1 2">BDHS18</strain>
    </source>
</reference>
<keyword evidence="2" id="KW-1185">Reference proteome</keyword>
<dbReference type="AlphaFoldDB" id="A0A838ZS47"/>
<dbReference type="Proteomes" id="UP000552241">
    <property type="component" value="Unassembled WGS sequence"/>
</dbReference>
<name>A0A838ZS47_9FLAO</name>
<protein>
    <submittedName>
        <fullName evidence="1">Uncharacterized protein</fullName>
    </submittedName>
</protein>
<evidence type="ECO:0000313" key="1">
    <source>
        <dbReference type="EMBL" id="MBA5629922.1"/>
    </source>
</evidence>
<evidence type="ECO:0000313" key="2">
    <source>
        <dbReference type="Proteomes" id="UP000552241"/>
    </source>
</evidence>
<sequence length="135" mass="14716">MKKLFLAITVMGLVSLTSCKKEEAKVEDATEQATEDATDTAEEAAEVVDNAAAAVSDIPQFSSPEIQKFAEEYAAYFNEVTEATKSGDAAKIQELSAKSVEWTKKASEWTQKMTAEDAQKWVEWSQKIAQAASGQ</sequence>
<organism evidence="1 2">
    <name type="scientific">Moheibacter lacus</name>
    <dbReference type="NCBI Taxonomy" id="2745851"/>
    <lineage>
        <taxon>Bacteria</taxon>
        <taxon>Pseudomonadati</taxon>
        <taxon>Bacteroidota</taxon>
        <taxon>Flavobacteriia</taxon>
        <taxon>Flavobacteriales</taxon>
        <taxon>Weeksellaceae</taxon>
        <taxon>Moheibacter</taxon>
    </lineage>
</organism>
<accession>A0A838ZS47</accession>
<dbReference type="RefSeq" id="WP_182043530.1">
    <property type="nucleotide sequence ID" value="NZ_JACDZE010000002.1"/>
</dbReference>
<dbReference type="EMBL" id="JACDZE010000002">
    <property type="protein sequence ID" value="MBA5629922.1"/>
    <property type="molecule type" value="Genomic_DNA"/>
</dbReference>
<comment type="caution">
    <text evidence="1">The sequence shown here is derived from an EMBL/GenBank/DDBJ whole genome shotgun (WGS) entry which is preliminary data.</text>
</comment>
<dbReference type="PROSITE" id="PS51257">
    <property type="entry name" value="PROKAR_LIPOPROTEIN"/>
    <property type="match status" value="1"/>
</dbReference>
<gene>
    <name evidence="1" type="ORF">HU137_09090</name>
</gene>